<sequence length="258" mass="29295">MHAEEFNVERTKDNVVNVYFDNLSFNEALLKFRSSRFIVTPNIDHLYNLYHNEAFFTAYNKADLVLCDSKILSLLSPLVCGQKIPQIAGSDFFPALCNHYQNDSSFKIFLLGGTTDESVDLATKNLNNKYNNIVGGYFSPPFGFEKDPKMIKKIVDMVNASGCSVLAVGLGSPKQELFIANNMGKFHSVKQIVAIGATIDFQSGYVQRAPKWISKIGLEWFYRFINEPKRLFKRYFVNGLSLVANLFFLKRISIKIKP</sequence>
<evidence type="ECO:0000313" key="3">
    <source>
        <dbReference type="EMBL" id="MFC0516258.1"/>
    </source>
</evidence>
<dbReference type="Pfam" id="PF03808">
    <property type="entry name" value="Glyco_tran_WecG"/>
    <property type="match status" value="1"/>
</dbReference>
<dbReference type="PANTHER" id="PTHR34136:SF1">
    <property type="entry name" value="UDP-N-ACETYL-D-MANNOSAMINURONIC ACID TRANSFERASE"/>
    <property type="match status" value="1"/>
</dbReference>
<reference evidence="3 4" key="1">
    <citation type="submission" date="2024-09" db="EMBL/GenBank/DDBJ databases">
        <authorList>
            <person name="Sun Q."/>
            <person name="Mori K."/>
        </authorList>
    </citation>
    <scope>NUCLEOTIDE SEQUENCE [LARGE SCALE GENOMIC DNA]</scope>
    <source>
        <strain evidence="3 4">NCAIM B.02415</strain>
    </source>
</reference>
<accession>A0ABV6L9Z3</accession>
<dbReference type="CDD" id="cd06533">
    <property type="entry name" value="Glyco_transf_WecG_TagA"/>
    <property type="match status" value="1"/>
</dbReference>
<protein>
    <submittedName>
        <fullName evidence="3">WecB/TagA/CpsF family glycosyltransferase</fullName>
    </submittedName>
</protein>
<dbReference type="RefSeq" id="WP_377024054.1">
    <property type="nucleotide sequence ID" value="NZ_JBHLTS010000024.1"/>
</dbReference>
<organism evidence="3 4">
    <name type="scientific">Mucilaginibacter angelicae</name>
    <dbReference type="NCBI Taxonomy" id="869718"/>
    <lineage>
        <taxon>Bacteria</taxon>
        <taxon>Pseudomonadati</taxon>
        <taxon>Bacteroidota</taxon>
        <taxon>Sphingobacteriia</taxon>
        <taxon>Sphingobacteriales</taxon>
        <taxon>Sphingobacteriaceae</taxon>
        <taxon>Mucilaginibacter</taxon>
    </lineage>
</organism>
<name>A0ABV6L9Z3_9SPHI</name>
<proteinExistence type="predicted"/>
<dbReference type="PANTHER" id="PTHR34136">
    <property type="match status" value="1"/>
</dbReference>
<evidence type="ECO:0000313" key="4">
    <source>
        <dbReference type="Proteomes" id="UP001589828"/>
    </source>
</evidence>
<keyword evidence="2" id="KW-0808">Transferase</keyword>
<gene>
    <name evidence="3" type="ORF">ACFFGT_18695</name>
</gene>
<dbReference type="EMBL" id="JBHLTS010000024">
    <property type="protein sequence ID" value="MFC0516258.1"/>
    <property type="molecule type" value="Genomic_DNA"/>
</dbReference>
<dbReference type="InterPro" id="IPR004629">
    <property type="entry name" value="WecG_TagA_CpsF"/>
</dbReference>
<keyword evidence="1" id="KW-0328">Glycosyltransferase</keyword>
<dbReference type="Proteomes" id="UP001589828">
    <property type="component" value="Unassembled WGS sequence"/>
</dbReference>
<evidence type="ECO:0000256" key="2">
    <source>
        <dbReference type="ARBA" id="ARBA00022679"/>
    </source>
</evidence>
<keyword evidence="4" id="KW-1185">Reference proteome</keyword>
<evidence type="ECO:0000256" key="1">
    <source>
        <dbReference type="ARBA" id="ARBA00022676"/>
    </source>
</evidence>
<comment type="caution">
    <text evidence="3">The sequence shown here is derived from an EMBL/GenBank/DDBJ whole genome shotgun (WGS) entry which is preliminary data.</text>
</comment>
<dbReference type="NCBIfam" id="TIGR00696">
    <property type="entry name" value="wecG_tagA_cpsF"/>
    <property type="match status" value="1"/>
</dbReference>